<dbReference type="EMBL" id="BFEA01000289">
    <property type="protein sequence ID" value="GBG78212.1"/>
    <property type="molecule type" value="Genomic_DNA"/>
</dbReference>
<name>A0A388L7J5_CHABU</name>
<dbReference type="Proteomes" id="UP000265515">
    <property type="component" value="Unassembled WGS sequence"/>
</dbReference>
<keyword evidence="4" id="KW-1185">Reference proteome</keyword>
<dbReference type="PROSITE" id="PS50878">
    <property type="entry name" value="RT_POL"/>
    <property type="match status" value="1"/>
</dbReference>
<dbReference type="InterPro" id="IPR000477">
    <property type="entry name" value="RT_dom"/>
</dbReference>
<evidence type="ECO:0000259" key="2">
    <source>
        <dbReference type="PROSITE" id="PS50878"/>
    </source>
</evidence>
<protein>
    <recommendedName>
        <fullName evidence="2">Reverse transcriptase domain-containing protein</fullName>
    </recommendedName>
</protein>
<dbReference type="AlphaFoldDB" id="A0A388L7J5"/>
<dbReference type="Gramene" id="GBG78212">
    <property type="protein sequence ID" value="GBG78212"/>
    <property type="gene ID" value="CBR_g26245"/>
</dbReference>
<proteinExistence type="predicted"/>
<dbReference type="SUPFAM" id="SSF56672">
    <property type="entry name" value="DNA/RNA polymerases"/>
    <property type="match status" value="1"/>
</dbReference>
<evidence type="ECO:0000313" key="3">
    <source>
        <dbReference type="EMBL" id="GBG78212.1"/>
    </source>
</evidence>
<feature type="region of interest" description="Disordered" evidence="1">
    <location>
        <begin position="853"/>
        <end position="874"/>
    </location>
</feature>
<dbReference type="PANTHER" id="PTHR21301">
    <property type="entry name" value="REVERSE TRANSCRIPTASE"/>
    <property type="match status" value="1"/>
</dbReference>
<feature type="compositionally biased region" description="Polar residues" evidence="1">
    <location>
        <begin position="74"/>
        <end position="83"/>
    </location>
</feature>
<feature type="compositionally biased region" description="Basic and acidic residues" evidence="1">
    <location>
        <begin position="863"/>
        <end position="874"/>
    </location>
</feature>
<comment type="caution">
    <text evidence="3">The sequence shown here is derived from an EMBL/GenBank/DDBJ whole genome shotgun (WGS) entry which is preliminary data.</text>
</comment>
<organism evidence="3 4">
    <name type="scientific">Chara braunii</name>
    <name type="common">Braun's stonewort</name>
    <dbReference type="NCBI Taxonomy" id="69332"/>
    <lineage>
        <taxon>Eukaryota</taxon>
        <taxon>Viridiplantae</taxon>
        <taxon>Streptophyta</taxon>
        <taxon>Charophyceae</taxon>
        <taxon>Charales</taxon>
        <taxon>Characeae</taxon>
        <taxon>Chara</taxon>
    </lineage>
</organism>
<dbReference type="OrthoDB" id="8056946at2759"/>
<dbReference type="InterPro" id="IPR043502">
    <property type="entry name" value="DNA/RNA_pol_sf"/>
</dbReference>
<feature type="domain" description="Reverse transcriptase" evidence="2">
    <location>
        <begin position="464"/>
        <end position="740"/>
    </location>
</feature>
<feature type="compositionally biased region" description="Basic residues" evidence="1">
    <location>
        <begin position="57"/>
        <end position="73"/>
    </location>
</feature>
<sequence length="874" mass="101354">MKDEGRQHKVYRWLRKKGWQEYVAMPIILARKDELGNLEKFYIRNFCPILNCKGRKQKVKKNRPGKRERRANSRKGTGSQETTPVELGGEMGNSFLLTKTLRTIGHARKRVELSVMQGTEWCKRWSVIKRCFGMTEIEVDGRRVLLRYAKTQMLTERKFTVVRVVESVNDRDRHFLTALLRIPLYRRMLYNREFTIDQLIGLYYGIREFKEKRSRAILRGVVSRTIKSRFAISIRNRVIVRVEYEVGLSKWKVSESCKRRIRQTCTSEKMAEFVCRRMRVVWVRHKTVGEIMCNHRRFARKEEQLMTCTCSELKFPKSEEGHVKFRFSEKIETVSGLRNLKNVPIPSRRDGRALARCANEAMEAFFGHGQVRLFQREELQSCYRVVREEQGGLTTNQTVMVRRQLEGLVIMPLDHNMGDTMACCPVIYANAIREMFVENQAFVRQTEDESTIIEKCRQTYIKEGYTKTMKWDVKGCLGRAYIIPKHKDTTRWRPICPSYSDPAGRMSKVVGKAIDHMLWNLPRNTNFNLKSTQQLIGRIETINKSGTLGSAKKGMMAASFDIKNIFSKLPHDAIIRAVEWVVEIYEGKGLDHVRVKLRGKGATFGKAAGEVGWRTVPFRMLIRFIRFDLGHTFIVAAGKILQQTKGIPMGKSNSPALACLLCAYYENSFLSALGVDRCLIQGCRLVDDVSVFISFQIDKRESLHKAVEILKKFEHCYNDKLTLKRTDGGMKACFFLGCELCIEMFPPSVRCMAVTTTEDELLKGGTIVFQGLQDFESYSTVQTKKVVITGYLHKIWDHTLNKIEAGPTLLTLKMELRRRGFPNDYFDTRLRRFSDLKKGAWEEWVQVLCDPETGDQSKKRREARFSETQKRQAR</sequence>
<evidence type="ECO:0000256" key="1">
    <source>
        <dbReference type="SAM" id="MobiDB-lite"/>
    </source>
</evidence>
<evidence type="ECO:0000313" key="4">
    <source>
        <dbReference type="Proteomes" id="UP000265515"/>
    </source>
</evidence>
<dbReference type="PANTHER" id="PTHR21301:SF10">
    <property type="entry name" value="REVERSE TRANSCRIPTASE DOMAIN-CONTAINING PROTEIN"/>
    <property type="match status" value="1"/>
</dbReference>
<gene>
    <name evidence="3" type="ORF">CBR_g26245</name>
</gene>
<feature type="region of interest" description="Disordered" evidence="1">
    <location>
        <begin position="57"/>
        <end position="89"/>
    </location>
</feature>
<accession>A0A388L7J5</accession>
<reference evidence="3 4" key="1">
    <citation type="journal article" date="2018" name="Cell">
        <title>The Chara Genome: Secondary Complexity and Implications for Plant Terrestrialization.</title>
        <authorList>
            <person name="Nishiyama T."/>
            <person name="Sakayama H."/>
            <person name="Vries J.D."/>
            <person name="Buschmann H."/>
            <person name="Saint-Marcoux D."/>
            <person name="Ullrich K.K."/>
            <person name="Haas F.B."/>
            <person name="Vanderstraeten L."/>
            <person name="Becker D."/>
            <person name="Lang D."/>
            <person name="Vosolsobe S."/>
            <person name="Rombauts S."/>
            <person name="Wilhelmsson P.K.I."/>
            <person name="Janitza P."/>
            <person name="Kern R."/>
            <person name="Heyl A."/>
            <person name="Rumpler F."/>
            <person name="Villalobos L.I.A.C."/>
            <person name="Clay J.M."/>
            <person name="Skokan R."/>
            <person name="Toyoda A."/>
            <person name="Suzuki Y."/>
            <person name="Kagoshima H."/>
            <person name="Schijlen E."/>
            <person name="Tajeshwar N."/>
            <person name="Catarino B."/>
            <person name="Hetherington A.J."/>
            <person name="Saltykova A."/>
            <person name="Bonnot C."/>
            <person name="Breuninger H."/>
            <person name="Symeonidi A."/>
            <person name="Radhakrishnan G.V."/>
            <person name="Van Nieuwerburgh F."/>
            <person name="Deforce D."/>
            <person name="Chang C."/>
            <person name="Karol K.G."/>
            <person name="Hedrich R."/>
            <person name="Ulvskov P."/>
            <person name="Glockner G."/>
            <person name="Delwiche C.F."/>
            <person name="Petrasek J."/>
            <person name="Van de Peer Y."/>
            <person name="Friml J."/>
            <person name="Beilby M."/>
            <person name="Dolan L."/>
            <person name="Kohara Y."/>
            <person name="Sugano S."/>
            <person name="Fujiyama A."/>
            <person name="Delaux P.-M."/>
            <person name="Quint M."/>
            <person name="TheiBen G."/>
            <person name="Hagemann M."/>
            <person name="Harholt J."/>
            <person name="Dunand C."/>
            <person name="Zachgo S."/>
            <person name="Langdale J."/>
            <person name="Maumus F."/>
            <person name="Straeten D.V.D."/>
            <person name="Gould S.B."/>
            <person name="Rensing S.A."/>
        </authorList>
    </citation>
    <scope>NUCLEOTIDE SEQUENCE [LARGE SCALE GENOMIC DNA]</scope>
    <source>
        <strain evidence="3 4">S276</strain>
    </source>
</reference>